<proteinExistence type="predicted"/>
<dbReference type="Gene3D" id="3.10.180.10">
    <property type="entry name" value="2,3-Dihydroxybiphenyl 1,2-Dioxygenase, domain 1"/>
    <property type="match status" value="1"/>
</dbReference>
<sequence>MIWTRELEATVSFYCEILGFHLGNYSEEWGWAAISKDECEIMIARPNESTPFERPYFSGTFYIKTDDVETLWHQIKDKVKVAYDMEDFDWGMREFAIYDNNSYMLQFGQDITGTV</sequence>
<dbReference type="InterPro" id="IPR037523">
    <property type="entry name" value="VOC_core"/>
</dbReference>
<comment type="caution">
    <text evidence="2">The sequence shown here is derived from an EMBL/GenBank/DDBJ whole genome shotgun (WGS) entry which is preliminary data.</text>
</comment>
<name>A0A4Q1K9P2_9FLAO</name>
<dbReference type="InterPro" id="IPR029068">
    <property type="entry name" value="Glyas_Bleomycin-R_OHBP_Dase"/>
</dbReference>
<evidence type="ECO:0000259" key="1">
    <source>
        <dbReference type="PROSITE" id="PS51819"/>
    </source>
</evidence>
<dbReference type="InterPro" id="IPR004360">
    <property type="entry name" value="Glyas_Fos-R_dOase_dom"/>
</dbReference>
<feature type="domain" description="VOC" evidence="1">
    <location>
        <begin position="1"/>
        <end position="110"/>
    </location>
</feature>
<dbReference type="AlphaFoldDB" id="A0A4Q1K9P2"/>
<organism evidence="2 3">
    <name type="scientific">Flavobacterium stagni</name>
    <dbReference type="NCBI Taxonomy" id="2506421"/>
    <lineage>
        <taxon>Bacteria</taxon>
        <taxon>Pseudomonadati</taxon>
        <taxon>Bacteroidota</taxon>
        <taxon>Flavobacteriia</taxon>
        <taxon>Flavobacteriales</taxon>
        <taxon>Flavobacteriaceae</taxon>
        <taxon>Flavobacterium</taxon>
    </lineage>
</organism>
<accession>A0A4Q1K9P2</accession>
<dbReference type="Proteomes" id="UP000289857">
    <property type="component" value="Unassembled WGS sequence"/>
</dbReference>
<dbReference type="Pfam" id="PF00903">
    <property type="entry name" value="Glyoxalase"/>
    <property type="match status" value="1"/>
</dbReference>
<reference evidence="3" key="1">
    <citation type="submission" date="2019-01" db="EMBL/GenBank/DDBJ databases">
        <title>Cytophagaceae bacterium strain CAR-16.</title>
        <authorList>
            <person name="Chen W.-M."/>
        </authorList>
    </citation>
    <scope>NUCLEOTIDE SEQUENCE [LARGE SCALE GENOMIC DNA]</scope>
    <source>
        <strain evidence="3">WWJ-16</strain>
    </source>
</reference>
<dbReference type="EMBL" id="SBKN01000003">
    <property type="protein sequence ID" value="RXR23088.1"/>
    <property type="molecule type" value="Genomic_DNA"/>
</dbReference>
<dbReference type="SUPFAM" id="SSF54593">
    <property type="entry name" value="Glyoxalase/Bleomycin resistance protein/Dihydroxybiphenyl dioxygenase"/>
    <property type="match status" value="1"/>
</dbReference>
<gene>
    <name evidence="2" type="ORF">EQG61_06370</name>
</gene>
<dbReference type="PROSITE" id="PS51819">
    <property type="entry name" value="VOC"/>
    <property type="match status" value="1"/>
</dbReference>
<evidence type="ECO:0000313" key="2">
    <source>
        <dbReference type="EMBL" id="RXR23088.1"/>
    </source>
</evidence>
<dbReference type="OrthoDB" id="66829at2"/>
<keyword evidence="3" id="KW-1185">Reference proteome</keyword>
<protein>
    <submittedName>
        <fullName evidence="2">Bleomycin resistance family protein</fullName>
    </submittedName>
</protein>
<evidence type="ECO:0000313" key="3">
    <source>
        <dbReference type="Proteomes" id="UP000289857"/>
    </source>
</evidence>